<dbReference type="InterPro" id="IPR055411">
    <property type="entry name" value="LRR_FXL15/At3g58940/PEG3-like"/>
</dbReference>
<dbReference type="InterPro" id="IPR032675">
    <property type="entry name" value="LRR_dom_sf"/>
</dbReference>
<dbReference type="InterPro" id="IPR006566">
    <property type="entry name" value="FBD"/>
</dbReference>
<comment type="caution">
    <text evidence="2">The sequence shown here is derived from an EMBL/GenBank/DDBJ whole genome shotgun (WGS) entry which is preliminary data.</text>
</comment>
<gene>
    <name evidence="2" type="ORF">CTI12_AA170750</name>
</gene>
<name>A0A2U1MGX2_ARTAN</name>
<feature type="domain" description="FBD" evidence="1">
    <location>
        <begin position="324"/>
        <end position="396"/>
    </location>
</feature>
<sequence length="426" mass="49130">MTSKTFYPKVGDSIGRSIHNLDFDDSHLLRESANDLLKGVDRVLELCKTSRVNVFRIYFSKIDVQESYLSKWIVEAFRLNVCEFDIRLTKPIIRQPILPLTMLTSKSLTKFRLHHASKFWNNWDWPSSANLPNLKTLDIVVVHYKPPDNAFKVIRGCPILENLSLEIGRQWSWHSKEDYNFNIPTLKRLKLTTLQGSLFGANKVVLNLPNLEYLAVYGSFNSLFVMEDLSSLAEAKVSAQVSYGHRWVDLLKGISKAKYLTLIIPNLLYIPPLPEFPNLKQLKLEGYPNLKHRLVSEILRSPYQLEHLCIEKPRNDFSNSTLPSSVFANLKTMIYTEAVWDEYDAKLLKFILTNSKVLEMLTVKCNTAISLKDEDRLRSDLSEHPKASMNCQIHFVGSRPQGRIKLFRGMTRTFTKGMFRCSCFMA</sequence>
<dbReference type="Gene3D" id="3.80.10.10">
    <property type="entry name" value="Ribonuclease Inhibitor"/>
    <property type="match status" value="1"/>
</dbReference>
<dbReference type="PANTHER" id="PTHR31900:SF31">
    <property type="entry name" value="F-BOX_LRR-REPEAT PROTEIN 13-LIKE"/>
    <property type="match status" value="1"/>
</dbReference>
<evidence type="ECO:0000313" key="2">
    <source>
        <dbReference type="EMBL" id="PWA60521.1"/>
    </source>
</evidence>
<dbReference type="Pfam" id="PF08387">
    <property type="entry name" value="FBD"/>
    <property type="match status" value="1"/>
</dbReference>
<dbReference type="InterPro" id="IPR050232">
    <property type="entry name" value="FBL13/AtMIF1-like"/>
</dbReference>
<dbReference type="SMART" id="SM00579">
    <property type="entry name" value="FBD"/>
    <property type="match status" value="1"/>
</dbReference>
<dbReference type="SUPFAM" id="SSF52047">
    <property type="entry name" value="RNI-like"/>
    <property type="match status" value="1"/>
</dbReference>
<keyword evidence="3" id="KW-1185">Reference proteome</keyword>
<organism evidence="2 3">
    <name type="scientific">Artemisia annua</name>
    <name type="common">Sweet wormwood</name>
    <dbReference type="NCBI Taxonomy" id="35608"/>
    <lineage>
        <taxon>Eukaryota</taxon>
        <taxon>Viridiplantae</taxon>
        <taxon>Streptophyta</taxon>
        <taxon>Embryophyta</taxon>
        <taxon>Tracheophyta</taxon>
        <taxon>Spermatophyta</taxon>
        <taxon>Magnoliopsida</taxon>
        <taxon>eudicotyledons</taxon>
        <taxon>Gunneridae</taxon>
        <taxon>Pentapetalae</taxon>
        <taxon>asterids</taxon>
        <taxon>campanulids</taxon>
        <taxon>Asterales</taxon>
        <taxon>Asteraceae</taxon>
        <taxon>Asteroideae</taxon>
        <taxon>Anthemideae</taxon>
        <taxon>Artemisiinae</taxon>
        <taxon>Artemisia</taxon>
    </lineage>
</organism>
<dbReference type="EMBL" id="PKPP01005334">
    <property type="protein sequence ID" value="PWA60521.1"/>
    <property type="molecule type" value="Genomic_DNA"/>
</dbReference>
<dbReference type="OrthoDB" id="1062430at2759"/>
<protein>
    <submittedName>
        <fullName evidence="2">FBD-like protein</fullName>
    </submittedName>
</protein>
<evidence type="ECO:0000259" key="1">
    <source>
        <dbReference type="SMART" id="SM00579"/>
    </source>
</evidence>
<proteinExistence type="predicted"/>
<dbReference type="Pfam" id="PF24758">
    <property type="entry name" value="LRR_At5g56370"/>
    <property type="match status" value="1"/>
</dbReference>
<dbReference type="Proteomes" id="UP000245207">
    <property type="component" value="Unassembled WGS sequence"/>
</dbReference>
<evidence type="ECO:0000313" key="3">
    <source>
        <dbReference type="Proteomes" id="UP000245207"/>
    </source>
</evidence>
<dbReference type="PANTHER" id="PTHR31900">
    <property type="entry name" value="F-BOX/RNI SUPERFAMILY PROTEIN-RELATED"/>
    <property type="match status" value="1"/>
</dbReference>
<reference evidence="2 3" key="1">
    <citation type="journal article" date="2018" name="Mol. Plant">
        <title>The genome of Artemisia annua provides insight into the evolution of Asteraceae family and artemisinin biosynthesis.</title>
        <authorList>
            <person name="Shen Q."/>
            <person name="Zhang L."/>
            <person name="Liao Z."/>
            <person name="Wang S."/>
            <person name="Yan T."/>
            <person name="Shi P."/>
            <person name="Liu M."/>
            <person name="Fu X."/>
            <person name="Pan Q."/>
            <person name="Wang Y."/>
            <person name="Lv Z."/>
            <person name="Lu X."/>
            <person name="Zhang F."/>
            <person name="Jiang W."/>
            <person name="Ma Y."/>
            <person name="Chen M."/>
            <person name="Hao X."/>
            <person name="Li L."/>
            <person name="Tang Y."/>
            <person name="Lv G."/>
            <person name="Zhou Y."/>
            <person name="Sun X."/>
            <person name="Brodelius P.E."/>
            <person name="Rose J.K.C."/>
            <person name="Tang K."/>
        </authorList>
    </citation>
    <scope>NUCLEOTIDE SEQUENCE [LARGE SCALE GENOMIC DNA]</scope>
    <source>
        <strain evidence="3">cv. Huhao1</strain>
        <tissue evidence="2">Leaf</tissue>
    </source>
</reference>
<accession>A0A2U1MGX2</accession>
<dbReference type="STRING" id="35608.A0A2U1MGX2"/>
<dbReference type="AlphaFoldDB" id="A0A2U1MGX2"/>